<reference evidence="2 3" key="1">
    <citation type="submission" date="2020-08" db="EMBL/GenBank/DDBJ databases">
        <title>Sequencing the genomes of 1000 actinobacteria strains.</title>
        <authorList>
            <person name="Klenk H.-P."/>
        </authorList>
    </citation>
    <scope>NUCLEOTIDE SEQUENCE [LARGE SCALE GENOMIC DNA]</scope>
    <source>
        <strain evidence="2 3">DSM 45362</strain>
    </source>
</reference>
<dbReference type="PROSITE" id="PS51257">
    <property type="entry name" value="PROKAR_LIPOPROTEIN"/>
    <property type="match status" value="1"/>
</dbReference>
<evidence type="ECO:0000313" key="3">
    <source>
        <dbReference type="Proteomes" id="UP000587527"/>
    </source>
</evidence>
<evidence type="ECO:0000313" key="2">
    <source>
        <dbReference type="EMBL" id="MBB5871046.1"/>
    </source>
</evidence>
<keyword evidence="1" id="KW-0732">Signal</keyword>
<evidence type="ECO:0008006" key="4">
    <source>
        <dbReference type="Google" id="ProtNLM"/>
    </source>
</evidence>
<feature type="signal peptide" evidence="1">
    <location>
        <begin position="1"/>
        <end position="19"/>
    </location>
</feature>
<dbReference type="EMBL" id="JACHMN010000002">
    <property type="protein sequence ID" value="MBB5871046.1"/>
    <property type="molecule type" value="Genomic_DNA"/>
</dbReference>
<dbReference type="AlphaFoldDB" id="A0A841BUC5"/>
<organism evidence="2 3">
    <name type="scientific">Allocatelliglobosispora scoriae</name>
    <dbReference type="NCBI Taxonomy" id="643052"/>
    <lineage>
        <taxon>Bacteria</taxon>
        <taxon>Bacillati</taxon>
        <taxon>Actinomycetota</taxon>
        <taxon>Actinomycetes</taxon>
        <taxon>Micromonosporales</taxon>
        <taxon>Micromonosporaceae</taxon>
        <taxon>Allocatelliglobosispora</taxon>
    </lineage>
</organism>
<feature type="chain" id="PRO_5038372791" description="Small secreted protein" evidence="1">
    <location>
        <begin position="20"/>
        <end position="162"/>
    </location>
</feature>
<proteinExistence type="predicted"/>
<sequence>MRRILVVATLGLAFVSAAACSDDTPSASPTGTATATAAAPTAAADLKTACASLKKASDDFKAKVIEFTPKLIAAEADNSKAPAVAAEALQALQEFTAAYGSNASAINDPQLKAAVDADLKALNDVVTKAIAAGPDIAKLQASFDAQDFENVGEAVERRCATA</sequence>
<comment type="caution">
    <text evidence="2">The sequence shown here is derived from an EMBL/GenBank/DDBJ whole genome shotgun (WGS) entry which is preliminary data.</text>
</comment>
<dbReference type="Proteomes" id="UP000587527">
    <property type="component" value="Unassembled WGS sequence"/>
</dbReference>
<gene>
    <name evidence="2" type="ORF">F4553_004425</name>
</gene>
<dbReference type="RefSeq" id="WP_184838841.1">
    <property type="nucleotide sequence ID" value="NZ_JACHMN010000002.1"/>
</dbReference>
<accession>A0A841BUC5</accession>
<keyword evidence="3" id="KW-1185">Reference proteome</keyword>
<name>A0A841BUC5_9ACTN</name>
<evidence type="ECO:0000256" key="1">
    <source>
        <dbReference type="SAM" id="SignalP"/>
    </source>
</evidence>
<protein>
    <recommendedName>
        <fullName evidence="4">Small secreted protein</fullName>
    </recommendedName>
</protein>